<feature type="compositionally biased region" description="Polar residues" evidence="1">
    <location>
        <begin position="58"/>
        <end position="78"/>
    </location>
</feature>
<feature type="non-terminal residue" evidence="2">
    <location>
        <position position="1"/>
    </location>
</feature>
<protein>
    <submittedName>
        <fullName evidence="2">Uncharacterized protein</fullName>
    </submittedName>
</protein>
<dbReference type="OrthoDB" id="1304615at2759"/>
<feature type="region of interest" description="Disordered" evidence="1">
    <location>
        <begin position="58"/>
        <end position="100"/>
    </location>
</feature>
<dbReference type="Proteomes" id="UP000824120">
    <property type="component" value="Chromosome 10"/>
</dbReference>
<keyword evidence="3" id="KW-1185">Reference proteome</keyword>
<evidence type="ECO:0000313" key="3">
    <source>
        <dbReference type="Proteomes" id="UP000824120"/>
    </source>
</evidence>
<reference evidence="2 3" key="1">
    <citation type="submission" date="2020-09" db="EMBL/GenBank/DDBJ databases">
        <title>De no assembly of potato wild relative species, Solanum commersonii.</title>
        <authorList>
            <person name="Cho K."/>
        </authorList>
    </citation>
    <scope>NUCLEOTIDE SEQUENCE [LARGE SCALE GENOMIC DNA]</scope>
    <source>
        <strain evidence="2">LZ3.2</strain>
        <tissue evidence="2">Leaf</tissue>
    </source>
</reference>
<evidence type="ECO:0000256" key="1">
    <source>
        <dbReference type="SAM" id="MobiDB-lite"/>
    </source>
</evidence>
<gene>
    <name evidence="2" type="ORF">H5410_050980</name>
</gene>
<dbReference type="AlphaFoldDB" id="A0A9J5WWY1"/>
<accession>A0A9J5WWY1</accession>
<dbReference type="EMBL" id="JACXVP010000010">
    <property type="protein sequence ID" value="KAG5580353.1"/>
    <property type="molecule type" value="Genomic_DNA"/>
</dbReference>
<proteinExistence type="predicted"/>
<evidence type="ECO:0000313" key="2">
    <source>
        <dbReference type="EMBL" id="KAG5580353.1"/>
    </source>
</evidence>
<comment type="caution">
    <text evidence="2">The sequence shown here is derived from an EMBL/GenBank/DDBJ whole genome shotgun (WGS) entry which is preliminary data.</text>
</comment>
<name>A0A9J5WWY1_SOLCO</name>
<organism evidence="2 3">
    <name type="scientific">Solanum commersonii</name>
    <name type="common">Commerson's wild potato</name>
    <name type="synonym">Commerson's nightshade</name>
    <dbReference type="NCBI Taxonomy" id="4109"/>
    <lineage>
        <taxon>Eukaryota</taxon>
        <taxon>Viridiplantae</taxon>
        <taxon>Streptophyta</taxon>
        <taxon>Embryophyta</taxon>
        <taxon>Tracheophyta</taxon>
        <taxon>Spermatophyta</taxon>
        <taxon>Magnoliopsida</taxon>
        <taxon>eudicotyledons</taxon>
        <taxon>Gunneridae</taxon>
        <taxon>Pentapetalae</taxon>
        <taxon>asterids</taxon>
        <taxon>lamiids</taxon>
        <taxon>Solanales</taxon>
        <taxon>Solanaceae</taxon>
        <taxon>Solanoideae</taxon>
        <taxon>Solaneae</taxon>
        <taxon>Solanum</taxon>
    </lineage>
</organism>
<sequence length="148" mass="16102">ILNGIKLKNFKQSFLPLDALARGRGQSLKSVGSVRVTAERRNLIDPTNKMLQTLRSKSAKENGQNFTSVCSSKESNVVQRMPNGKSKNYSVPASGKNEPAHNKTLCNLEIRQKFTSMGYTKGSIVVKGTSIGKSKGCSAAHSDMSERL</sequence>